<keyword evidence="3" id="KW-0436">Ligase</keyword>
<dbReference type="Gene3D" id="3.40.50.12780">
    <property type="entry name" value="N-terminal domain of ligase-like"/>
    <property type="match status" value="1"/>
</dbReference>
<dbReference type="InterPro" id="IPR000873">
    <property type="entry name" value="AMP-dep_synth/lig_dom"/>
</dbReference>
<evidence type="ECO:0000256" key="3">
    <source>
        <dbReference type="ARBA" id="ARBA00022598"/>
    </source>
</evidence>
<dbReference type="Pfam" id="PF16177">
    <property type="entry name" value="ACAS_N"/>
    <property type="match status" value="1"/>
</dbReference>
<dbReference type="GO" id="GO:0006085">
    <property type="term" value="P:acetyl-CoA biosynthetic process"/>
    <property type="evidence" value="ECO:0007669"/>
    <property type="project" value="TreeGrafter"/>
</dbReference>
<sequence length="662" mass="71062">MSDYVWHPSQDYIENANVTRLGRRYGLSTIDELRARSVADVSWYWGAVVEDLGLPFEQPWTQVLDVSRGIEHPDWFVGGRVNVTDACVSRWREDPAVAARPAVVHEAEDGTVRSMTYAELDRQVEAAAHGLQQAGVRSGDAVALFLPMIPEAVVAVYAVARLGAVLVPLFSGFAPAAIASRLQDAAVTTVIVADGTVRRRKPVAMKPLMDQALADCPTVRTVVVVSNASAAVPTDPRPVDAPGAATEIAWAELLANPEPVARVSTGAMDTLLLAYTSGTTGRPKGAVHTHAGFLVKTASEVAYSFDMSAGGVFCWITDLGWIMGPLSMIGTHANGATLLLYEGSPDVPDLNRLWDLVQRHRITMLGVSPTLMRTLRLTDGEAPPYDLSSVHTIGSTGEPWDPESYEWMARDVFGGRVPVINFSGGTEVGGSFLAPYPVESIRSCSLGGPSLGMDVDVVDDSGAPVRGKIGELVCRQPWPAMTRGVWQDEERYLESYWSTFPGLWRHGDYALVEDGQWYIRGRSDDVMNVAGKRLAPAEVEAVLAAHPAVAESAVVGMPDAKKGETPWAFWVARPDVAADPAHDEEVSAELRAMVGAALGKPFAPGAVHRVDRLPKTRSQKILRRAVRAAALGTDPGDLSGAENPEAVDEIRRTLTGSVVPAG</sequence>
<evidence type="ECO:0000259" key="9">
    <source>
        <dbReference type="Pfam" id="PF16177"/>
    </source>
</evidence>
<feature type="domain" description="Acetyl-coenzyme A synthetase N-terminal" evidence="9">
    <location>
        <begin position="31"/>
        <end position="87"/>
    </location>
</feature>
<dbReference type="PANTHER" id="PTHR24095">
    <property type="entry name" value="ACETYL-COENZYME A SYNTHETASE"/>
    <property type="match status" value="1"/>
</dbReference>
<evidence type="ECO:0000313" key="10">
    <source>
        <dbReference type="EMBL" id="MTD12470.1"/>
    </source>
</evidence>
<evidence type="ECO:0000256" key="4">
    <source>
        <dbReference type="ARBA" id="ARBA00022741"/>
    </source>
</evidence>
<gene>
    <name evidence="10" type="ORF">GIS00_00745</name>
</gene>
<keyword evidence="5" id="KW-0067">ATP-binding</keyword>
<evidence type="ECO:0000256" key="5">
    <source>
        <dbReference type="ARBA" id="ARBA00022840"/>
    </source>
</evidence>
<dbReference type="GO" id="GO:0003987">
    <property type="term" value="F:acetate-CoA ligase activity"/>
    <property type="evidence" value="ECO:0007669"/>
    <property type="project" value="UniProtKB-EC"/>
</dbReference>
<evidence type="ECO:0000256" key="1">
    <source>
        <dbReference type="ARBA" id="ARBA00006432"/>
    </source>
</evidence>
<keyword evidence="4" id="KW-0547">Nucleotide-binding</keyword>
<dbReference type="Pfam" id="PF13193">
    <property type="entry name" value="AMP-binding_C"/>
    <property type="match status" value="1"/>
</dbReference>
<dbReference type="InterPro" id="IPR020845">
    <property type="entry name" value="AMP-binding_CS"/>
</dbReference>
<dbReference type="RefSeq" id="WP_322097306.1">
    <property type="nucleotide sequence ID" value="NZ_WLYK01000001.1"/>
</dbReference>
<dbReference type="GO" id="GO:0005524">
    <property type="term" value="F:ATP binding"/>
    <property type="evidence" value="ECO:0007669"/>
    <property type="project" value="UniProtKB-KW"/>
</dbReference>
<feature type="domain" description="AMP-binding enzyme C-terminal" evidence="8">
    <location>
        <begin position="538"/>
        <end position="620"/>
    </location>
</feature>
<dbReference type="InterPro" id="IPR032387">
    <property type="entry name" value="ACAS_N"/>
</dbReference>
<dbReference type="Pfam" id="PF00501">
    <property type="entry name" value="AMP-binding"/>
    <property type="match status" value="1"/>
</dbReference>
<evidence type="ECO:0000259" key="7">
    <source>
        <dbReference type="Pfam" id="PF00501"/>
    </source>
</evidence>
<protein>
    <recommendedName>
        <fullName evidence="2">acetate--CoA ligase</fullName>
        <ecNumber evidence="2">6.2.1.1</ecNumber>
    </recommendedName>
</protein>
<comment type="similarity">
    <text evidence="1">Belongs to the ATP-dependent AMP-binding enzyme family.</text>
</comment>
<name>A0A7K1FEH4_9ACTN</name>
<keyword evidence="11" id="KW-1185">Reference proteome</keyword>
<dbReference type="Proteomes" id="UP000460221">
    <property type="component" value="Unassembled WGS sequence"/>
</dbReference>
<dbReference type="SUPFAM" id="SSF56801">
    <property type="entry name" value="Acetyl-CoA synthetase-like"/>
    <property type="match status" value="1"/>
</dbReference>
<dbReference type="EMBL" id="WLYK01000001">
    <property type="protein sequence ID" value="MTD12470.1"/>
    <property type="molecule type" value="Genomic_DNA"/>
</dbReference>
<comment type="caution">
    <text evidence="10">The sequence shown here is derived from an EMBL/GenBank/DDBJ whole genome shotgun (WGS) entry which is preliminary data.</text>
</comment>
<dbReference type="Gene3D" id="3.30.300.30">
    <property type="match status" value="1"/>
</dbReference>
<organism evidence="10 11">
    <name type="scientific">Nakamurella alba</name>
    <dbReference type="NCBI Taxonomy" id="2665158"/>
    <lineage>
        <taxon>Bacteria</taxon>
        <taxon>Bacillati</taxon>
        <taxon>Actinomycetota</taxon>
        <taxon>Actinomycetes</taxon>
        <taxon>Nakamurellales</taxon>
        <taxon>Nakamurellaceae</taxon>
        <taxon>Nakamurella</taxon>
    </lineage>
</organism>
<evidence type="ECO:0000256" key="2">
    <source>
        <dbReference type="ARBA" id="ARBA00013275"/>
    </source>
</evidence>
<evidence type="ECO:0000313" key="11">
    <source>
        <dbReference type="Proteomes" id="UP000460221"/>
    </source>
</evidence>
<keyword evidence="6" id="KW-0007">Acetylation</keyword>
<dbReference type="InterPro" id="IPR025110">
    <property type="entry name" value="AMP-bd_C"/>
</dbReference>
<reference evidence="10 11" key="1">
    <citation type="submission" date="2019-11" db="EMBL/GenBank/DDBJ databases">
        <authorList>
            <person name="Jiang L.-Q."/>
        </authorList>
    </citation>
    <scope>NUCLEOTIDE SEQUENCE [LARGE SCALE GENOMIC DNA]</scope>
    <source>
        <strain evidence="10 11">YIM 132087</strain>
    </source>
</reference>
<dbReference type="PROSITE" id="PS00455">
    <property type="entry name" value="AMP_BINDING"/>
    <property type="match status" value="1"/>
</dbReference>
<accession>A0A7K1FEH4</accession>
<evidence type="ECO:0000259" key="8">
    <source>
        <dbReference type="Pfam" id="PF13193"/>
    </source>
</evidence>
<evidence type="ECO:0000256" key="6">
    <source>
        <dbReference type="ARBA" id="ARBA00022990"/>
    </source>
</evidence>
<dbReference type="AlphaFoldDB" id="A0A7K1FEH4"/>
<dbReference type="PANTHER" id="PTHR24095:SF14">
    <property type="entry name" value="ACETYL-COENZYME A SYNTHETASE 1"/>
    <property type="match status" value="1"/>
</dbReference>
<dbReference type="InterPro" id="IPR042099">
    <property type="entry name" value="ANL_N_sf"/>
</dbReference>
<proteinExistence type="inferred from homology"/>
<dbReference type="EC" id="6.2.1.1" evidence="2"/>
<dbReference type="InterPro" id="IPR045851">
    <property type="entry name" value="AMP-bd_C_sf"/>
</dbReference>
<feature type="domain" description="AMP-dependent synthetase/ligase" evidence="7">
    <location>
        <begin position="100"/>
        <end position="485"/>
    </location>
</feature>